<dbReference type="AlphaFoldDB" id="A0A7M2WY77"/>
<sequence length="160" mass="17636">MNSHSCEASLQFIWPVVRRSVLYLCKTSIAAHNFASSHVFRFNAGPTLLRRRQPAVSDPNHSKAHTDAWAHNARIGLILFVIYLILYGVFIVLSAFMRDTMKTPSIAGVNLAIVYGFGLIVGAFVLAVIYMVICKSEPDTRPELTEIEVANKAAEEEGAA</sequence>
<proteinExistence type="predicted"/>
<evidence type="ECO:0000313" key="3">
    <source>
        <dbReference type="Proteomes" id="UP000593765"/>
    </source>
</evidence>
<keyword evidence="1" id="KW-0812">Transmembrane</keyword>
<dbReference type="KEGG" id="hbs:IPV69_03395"/>
<keyword evidence="1" id="KW-0472">Membrane</keyword>
<dbReference type="Proteomes" id="UP000593765">
    <property type="component" value="Chromosome"/>
</dbReference>
<evidence type="ECO:0000256" key="1">
    <source>
        <dbReference type="SAM" id="Phobius"/>
    </source>
</evidence>
<evidence type="ECO:0000313" key="2">
    <source>
        <dbReference type="EMBL" id="QOV90426.1"/>
    </source>
</evidence>
<gene>
    <name evidence="2" type="ORF">IPV69_03395</name>
</gene>
<keyword evidence="1" id="KW-1133">Transmembrane helix</keyword>
<dbReference type="EMBL" id="CP063458">
    <property type="protein sequence ID" value="QOV90426.1"/>
    <property type="molecule type" value="Genomic_DNA"/>
</dbReference>
<accession>A0A7M2WY77</accession>
<name>A0A7M2WY77_9BACT</name>
<feature type="transmembrane region" description="Helical" evidence="1">
    <location>
        <begin position="109"/>
        <end position="133"/>
    </location>
</feature>
<dbReference type="InterPro" id="IPR007436">
    <property type="entry name" value="DUF485"/>
</dbReference>
<feature type="transmembrane region" description="Helical" evidence="1">
    <location>
        <begin position="75"/>
        <end position="97"/>
    </location>
</feature>
<organism evidence="2 3">
    <name type="scientific">Humisphaera borealis</name>
    <dbReference type="NCBI Taxonomy" id="2807512"/>
    <lineage>
        <taxon>Bacteria</taxon>
        <taxon>Pseudomonadati</taxon>
        <taxon>Planctomycetota</taxon>
        <taxon>Phycisphaerae</taxon>
        <taxon>Tepidisphaerales</taxon>
        <taxon>Tepidisphaeraceae</taxon>
        <taxon>Humisphaera</taxon>
    </lineage>
</organism>
<protein>
    <submittedName>
        <fullName evidence="2">DUF485 domain-containing protein</fullName>
    </submittedName>
</protein>
<dbReference type="Pfam" id="PF04341">
    <property type="entry name" value="DUF485"/>
    <property type="match status" value="1"/>
</dbReference>
<keyword evidence="3" id="KW-1185">Reference proteome</keyword>
<reference evidence="2 3" key="1">
    <citation type="submission" date="2020-10" db="EMBL/GenBank/DDBJ databases">
        <title>Wide distribution of Phycisphaera-like planctomycetes from WD2101 soil group in peatlands and genome analysis of the first cultivated representative.</title>
        <authorList>
            <person name="Dedysh S.N."/>
            <person name="Beletsky A.V."/>
            <person name="Ivanova A."/>
            <person name="Kulichevskaya I.S."/>
            <person name="Suzina N.E."/>
            <person name="Philippov D.A."/>
            <person name="Rakitin A.L."/>
            <person name="Mardanov A.V."/>
            <person name="Ravin N.V."/>
        </authorList>
    </citation>
    <scope>NUCLEOTIDE SEQUENCE [LARGE SCALE GENOMIC DNA]</scope>
    <source>
        <strain evidence="2 3">M1803</strain>
    </source>
</reference>